<protein>
    <submittedName>
        <fullName evidence="1">Uncharacterized protein</fullName>
    </submittedName>
</protein>
<dbReference type="RefSeq" id="XP_049179352.1">
    <property type="nucleotide sequence ID" value="XM_049325004.1"/>
</dbReference>
<evidence type="ECO:0000313" key="2">
    <source>
        <dbReference type="Proteomes" id="UP001202479"/>
    </source>
</evidence>
<evidence type="ECO:0000313" key="1">
    <source>
        <dbReference type="EMBL" id="KAI3403605.2"/>
    </source>
</evidence>
<keyword evidence="2" id="KW-1185">Reference proteome</keyword>
<name>A0AAI9SVS0_9ASCO</name>
<reference evidence="1" key="1">
    <citation type="journal article" date="2022" name="DNA Res.">
        <title>Genome analysis of five recently described species of the CUG-Ser clade uncovers Candida theae as a new hybrid lineage with pathogenic potential in the Candida parapsilosis species complex.</title>
        <authorList>
            <person name="Mixao V."/>
            <person name="Del Olmo V."/>
            <person name="Hegedusova E."/>
            <person name="Saus E."/>
            <person name="Pryszcz L."/>
            <person name="Cillingova A."/>
            <person name="Nosek J."/>
            <person name="Gabaldon T."/>
        </authorList>
    </citation>
    <scope>NUCLEOTIDE SEQUENCE</scope>
    <source>
        <strain evidence="1">CBS 10844</strain>
    </source>
</reference>
<dbReference type="GeneID" id="73381265"/>
<dbReference type="AlphaFoldDB" id="A0AAI9SVS0"/>
<proteinExistence type="predicted"/>
<organism evidence="1 2">
    <name type="scientific">Candida oxycetoniae</name>
    <dbReference type="NCBI Taxonomy" id="497107"/>
    <lineage>
        <taxon>Eukaryota</taxon>
        <taxon>Fungi</taxon>
        <taxon>Dikarya</taxon>
        <taxon>Ascomycota</taxon>
        <taxon>Saccharomycotina</taxon>
        <taxon>Pichiomycetes</taxon>
        <taxon>Debaryomycetaceae</taxon>
        <taxon>Candida/Lodderomyces clade</taxon>
        <taxon>Candida</taxon>
    </lineage>
</organism>
<sequence length="275" mass="31257">MLYTCKTLYEHQYLLFTLQPLVLGSSPTSISSKALKQLIKQGLAPKIKALCFHSPTTALITHVTNFTNLISLTVLIGIHDFSKMLNLLPHSVVYLSIILEASSSHSRFARKLGELTIHTNFSLKTLKFISNSCLKRTKKISFLDTINSLYAKTDSERGFYETKSLAKQVAMILAKLVYSSGQTLESLDLKMISLIQVYYAMKDQGYIMSPSSFPKLKIINIHQTTMYSLPFLTYWLKICDQVVYSNDYLGTRYVLKLDENGYLKVDQVATKRTYN</sequence>
<dbReference type="EMBL" id="JAHUZD010000124">
    <property type="protein sequence ID" value="KAI3403605.2"/>
    <property type="molecule type" value="Genomic_DNA"/>
</dbReference>
<accession>A0AAI9SVS0</accession>
<gene>
    <name evidence="1" type="ORF">KGF56_003650</name>
</gene>
<dbReference type="Proteomes" id="UP001202479">
    <property type="component" value="Unassembled WGS sequence"/>
</dbReference>
<comment type="caution">
    <text evidence="1">The sequence shown here is derived from an EMBL/GenBank/DDBJ whole genome shotgun (WGS) entry which is preliminary data.</text>
</comment>